<dbReference type="Gene3D" id="3.30.200.20">
    <property type="entry name" value="Phosphorylase Kinase, domain 1"/>
    <property type="match status" value="1"/>
</dbReference>
<dbReference type="GO" id="GO:0035556">
    <property type="term" value="P:intracellular signal transduction"/>
    <property type="evidence" value="ECO:0007669"/>
    <property type="project" value="TreeGrafter"/>
</dbReference>
<dbReference type="GO" id="GO:0005737">
    <property type="term" value="C:cytoplasm"/>
    <property type="evidence" value="ECO:0007669"/>
    <property type="project" value="TreeGrafter"/>
</dbReference>
<feature type="region of interest" description="Disordered" evidence="9">
    <location>
        <begin position="194"/>
        <end position="257"/>
    </location>
</feature>
<feature type="compositionally biased region" description="Basic residues" evidence="9">
    <location>
        <begin position="75"/>
        <end position="91"/>
    </location>
</feature>
<organism evidence="11 12">
    <name type="scientific">Amanita muscaria (strain Koide BX008)</name>
    <dbReference type="NCBI Taxonomy" id="946122"/>
    <lineage>
        <taxon>Eukaryota</taxon>
        <taxon>Fungi</taxon>
        <taxon>Dikarya</taxon>
        <taxon>Basidiomycota</taxon>
        <taxon>Agaricomycotina</taxon>
        <taxon>Agaricomycetes</taxon>
        <taxon>Agaricomycetidae</taxon>
        <taxon>Agaricales</taxon>
        <taxon>Pluteineae</taxon>
        <taxon>Amanitaceae</taxon>
        <taxon>Amanita</taxon>
    </lineage>
</organism>
<feature type="compositionally biased region" description="Basic and acidic residues" evidence="9">
    <location>
        <begin position="106"/>
        <end position="136"/>
    </location>
</feature>
<feature type="region of interest" description="Disordered" evidence="9">
    <location>
        <begin position="300"/>
        <end position="336"/>
    </location>
</feature>
<keyword evidence="4" id="KW-0547">Nucleotide-binding</keyword>
<keyword evidence="6" id="KW-0067">ATP-binding</keyword>
<dbReference type="GO" id="GO:0005524">
    <property type="term" value="F:ATP binding"/>
    <property type="evidence" value="ECO:0007669"/>
    <property type="project" value="UniProtKB-KW"/>
</dbReference>
<dbReference type="EMBL" id="KN818224">
    <property type="protein sequence ID" value="KIL70254.1"/>
    <property type="molecule type" value="Genomic_DNA"/>
</dbReference>
<dbReference type="InterPro" id="IPR011009">
    <property type="entry name" value="Kinase-like_dom_sf"/>
</dbReference>
<gene>
    <name evidence="11" type="ORF">M378DRAFT_117295</name>
</gene>
<evidence type="ECO:0000256" key="7">
    <source>
        <dbReference type="ARBA" id="ARBA00047899"/>
    </source>
</evidence>
<evidence type="ECO:0000256" key="9">
    <source>
        <dbReference type="SAM" id="MobiDB-lite"/>
    </source>
</evidence>
<evidence type="ECO:0000256" key="5">
    <source>
        <dbReference type="ARBA" id="ARBA00022777"/>
    </source>
</evidence>
<dbReference type="Pfam" id="PF12330">
    <property type="entry name" value="Haspin_kinase"/>
    <property type="match status" value="1"/>
</dbReference>
<evidence type="ECO:0000313" key="11">
    <source>
        <dbReference type="EMBL" id="KIL70254.1"/>
    </source>
</evidence>
<dbReference type="AlphaFoldDB" id="A0A0C2TSH9"/>
<dbReference type="InterPro" id="IPR024604">
    <property type="entry name" value="GSG2_C"/>
</dbReference>
<proteinExistence type="predicted"/>
<keyword evidence="3" id="KW-0808">Transferase</keyword>
<dbReference type="GO" id="GO:0005634">
    <property type="term" value="C:nucleus"/>
    <property type="evidence" value="ECO:0007669"/>
    <property type="project" value="TreeGrafter"/>
</dbReference>
<accession>A0A0C2TSH9</accession>
<evidence type="ECO:0000256" key="3">
    <source>
        <dbReference type="ARBA" id="ARBA00022679"/>
    </source>
</evidence>
<dbReference type="EC" id="2.7.11.1" evidence="1"/>
<feature type="compositionally biased region" description="Low complexity" evidence="9">
    <location>
        <begin position="61"/>
        <end position="70"/>
    </location>
</feature>
<name>A0A0C2TSH9_AMAMK</name>
<keyword evidence="2" id="KW-0723">Serine/threonine-protein kinase</keyword>
<protein>
    <recommendedName>
        <fullName evidence="1">non-specific serine/threonine protein kinase</fullName>
        <ecNumber evidence="1">2.7.11.1</ecNumber>
    </recommendedName>
</protein>
<dbReference type="Proteomes" id="UP000054549">
    <property type="component" value="Unassembled WGS sequence"/>
</dbReference>
<evidence type="ECO:0000256" key="1">
    <source>
        <dbReference type="ARBA" id="ARBA00012513"/>
    </source>
</evidence>
<dbReference type="SMART" id="SM01331">
    <property type="entry name" value="DUF3635"/>
    <property type="match status" value="1"/>
</dbReference>
<comment type="catalytic activity">
    <reaction evidence="7">
        <text>L-threonyl-[protein] + ATP = O-phospho-L-threonyl-[protein] + ADP + H(+)</text>
        <dbReference type="Rhea" id="RHEA:46608"/>
        <dbReference type="Rhea" id="RHEA-COMP:11060"/>
        <dbReference type="Rhea" id="RHEA-COMP:11605"/>
        <dbReference type="ChEBI" id="CHEBI:15378"/>
        <dbReference type="ChEBI" id="CHEBI:30013"/>
        <dbReference type="ChEBI" id="CHEBI:30616"/>
        <dbReference type="ChEBI" id="CHEBI:61977"/>
        <dbReference type="ChEBI" id="CHEBI:456216"/>
        <dbReference type="EC" id="2.7.11.1"/>
    </reaction>
</comment>
<dbReference type="InParanoid" id="A0A0C2TSH9"/>
<dbReference type="STRING" id="946122.A0A0C2TSH9"/>
<evidence type="ECO:0000313" key="12">
    <source>
        <dbReference type="Proteomes" id="UP000054549"/>
    </source>
</evidence>
<feature type="domain" description="Serine/threonine-protein kinase haspin C-terminal" evidence="10">
    <location>
        <begin position="657"/>
        <end position="732"/>
    </location>
</feature>
<dbReference type="SUPFAM" id="SSF56112">
    <property type="entry name" value="Protein kinase-like (PK-like)"/>
    <property type="match status" value="1"/>
</dbReference>
<evidence type="ECO:0000256" key="4">
    <source>
        <dbReference type="ARBA" id="ARBA00022741"/>
    </source>
</evidence>
<comment type="catalytic activity">
    <reaction evidence="8">
        <text>L-seryl-[protein] + ATP = O-phospho-L-seryl-[protein] + ADP + H(+)</text>
        <dbReference type="Rhea" id="RHEA:17989"/>
        <dbReference type="Rhea" id="RHEA-COMP:9863"/>
        <dbReference type="Rhea" id="RHEA-COMP:11604"/>
        <dbReference type="ChEBI" id="CHEBI:15378"/>
        <dbReference type="ChEBI" id="CHEBI:29999"/>
        <dbReference type="ChEBI" id="CHEBI:30616"/>
        <dbReference type="ChEBI" id="CHEBI:83421"/>
        <dbReference type="ChEBI" id="CHEBI:456216"/>
        <dbReference type="EC" id="2.7.11.1"/>
    </reaction>
</comment>
<dbReference type="OrthoDB" id="5327538at2759"/>
<feature type="compositionally biased region" description="Polar residues" evidence="9">
    <location>
        <begin position="300"/>
        <end position="320"/>
    </location>
</feature>
<dbReference type="HOGENOM" id="CLU_015501_0_0_1"/>
<dbReference type="PANTHER" id="PTHR24419:SF18">
    <property type="entry name" value="SERINE_THREONINE-PROTEIN KINASE HASPIN"/>
    <property type="match status" value="1"/>
</dbReference>
<dbReference type="PANTHER" id="PTHR24419">
    <property type="entry name" value="INTERLEUKIN-1 RECEPTOR-ASSOCIATED KINASE"/>
    <property type="match status" value="1"/>
</dbReference>
<dbReference type="GO" id="GO:0000278">
    <property type="term" value="P:mitotic cell cycle"/>
    <property type="evidence" value="ECO:0007669"/>
    <property type="project" value="TreeGrafter"/>
</dbReference>
<evidence type="ECO:0000256" key="8">
    <source>
        <dbReference type="ARBA" id="ARBA00048679"/>
    </source>
</evidence>
<keyword evidence="12" id="KW-1185">Reference proteome</keyword>
<sequence>MLGARTKQVNSYGKRAQRVVNASDERRPQIPNIFDEPEAPIQWAPVASRMRKRENVDKSRTSSTTSSSSSPRIIHVQRRKALISPVRRKKVAALTAVREPSLPRQSPDERQRHATTPQKDEEKKTARGSDDVEKRFRPPLATHSINIPSSPAIANCKSKRITPKAKKRLHKPVPDVVEVDIILLDEDGTTIAKERRLSHTKTGTKRNVQSKAQKPPLDSSSDSEDKPAAQPRQKGLKRQATVRRIVSDDSDSEASPVELVTPAAKLPDSPVISDVNVAQCQRSQQSQDIRSYVNQSKSITSYASSQQPTRLQTSSLQSSDRYTHVPSPIIHPRPLTPIRGLRTARSVVPKLPPSPTDFDSSIDLSDLDLGSSEKYIDSTIPEYMKPLLQECHQEECGLYEFSSFIKSFPYDPIIRSSLVDDNTDHGFKKIGEASYSEVFGIGDVVLKIIPLRKETPRQSGAKSNGYELEDPATSDARDVRREIVVTRAMGQVCDGFVKLLKAYVVRGRYPDLLLKLWDEYNETRGSESIRPDTFTVSQVYAIIVLPNGGPDLEAYTFTSAGKTGWRQACSIFWQVSKALAHAEQLVSFEHRDLHWGQILVKDLSNDSLSKLKNLSITTFMDNPAHGVQATIIDLGLSRMDASDSNGLERVYWTPIDEEVFMGEGDYQFDVYRLMKQHAAPHWASFNPLTNVMWLHYLVLKLLQSKRLRPPTARAGHAATTTFTEKECYRCLVEMEGLLATCISGVRQSKKTSKGQGRRKTHAPALISSGFNCAGDVVHYGVEKGWIMPLI</sequence>
<dbReference type="GO" id="GO:0072354">
    <property type="term" value="F:histone H3T3 kinase activity"/>
    <property type="evidence" value="ECO:0007669"/>
    <property type="project" value="TreeGrafter"/>
</dbReference>
<keyword evidence="5" id="KW-0418">Kinase</keyword>
<dbReference type="Gene3D" id="1.10.510.10">
    <property type="entry name" value="Transferase(Phosphotransferase) domain 1"/>
    <property type="match status" value="1"/>
</dbReference>
<evidence type="ECO:0000256" key="6">
    <source>
        <dbReference type="ARBA" id="ARBA00022840"/>
    </source>
</evidence>
<reference evidence="11 12" key="1">
    <citation type="submission" date="2014-04" db="EMBL/GenBank/DDBJ databases">
        <title>Evolutionary Origins and Diversification of the Mycorrhizal Mutualists.</title>
        <authorList>
            <consortium name="DOE Joint Genome Institute"/>
            <consortium name="Mycorrhizal Genomics Consortium"/>
            <person name="Kohler A."/>
            <person name="Kuo A."/>
            <person name="Nagy L.G."/>
            <person name="Floudas D."/>
            <person name="Copeland A."/>
            <person name="Barry K.W."/>
            <person name="Cichocki N."/>
            <person name="Veneault-Fourrey C."/>
            <person name="LaButti K."/>
            <person name="Lindquist E.A."/>
            <person name="Lipzen A."/>
            <person name="Lundell T."/>
            <person name="Morin E."/>
            <person name="Murat C."/>
            <person name="Riley R."/>
            <person name="Ohm R."/>
            <person name="Sun H."/>
            <person name="Tunlid A."/>
            <person name="Henrissat B."/>
            <person name="Grigoriev I.V."/>
            <person name="Hibbett D.S."/>
            <person name="Martin F."/>
        </authorList>
    </citation>
    <scope>NUCLEOTIDE SEQUENCE [LARGE SCALE GENOMIC DNA]</scope>
    <source>
        <strain evidence="11 12">Koide BX008</strain>
    </source>
</reference>
<evidence type="ECO:0000256" key="2">
    <source>
        <dbReference type="ARBA" id="ARBA00022527"/>
    </source>
</evidence>
<evidence type="ECO:0000259" key="10">
    <source>
        <dbReference type="SMART" id="SM01331"/>
    </source>
</evidence>
<feature type="region of interest" description="Disordered" evidence="9">
    <location>
        <begin position="1"/>
        <end position="158"/>
    </location>
</feature>